<feature type="transmembrane region" description="Helical" evidence="7">
    <location>
        <begin position="269"/>
        <end position="288"/>
    </location>
</feature>
<feature type="transmembrane region" description="Helical" evidence="7">
    <location>
        <begin position="308"/>
        <end position="326"/>
    </location>
</feature>
<reference evidence="10 11" key="1">
    <citation type="submission" date="2012-05" db="EMBL/GenBank/DDBJ databases">
        <title>Recombination and specialization in a pathogen metapopulation.</title>
        <authorList>
            <person name="Gardiner A."/>
            <person name="Kemen E."/>
            <person name="Schultz-Larsen T."/>
            <person name="MacLean D."/>
            <person name="Van Oosterhout C."/>
            <person name="Jones J.D.G."/>
        </authorList>
    </citation>
    <scope>NUCLEOTIDE SEQUENCE [LARGE SCALE GENOMIC DNA]</scope>
    <source>
        <strain evidence="10 11">Ac Nc2</strain>
    </source>
</reference>
<organism evidence="10 11">
    <name type="scientific">Albugo candida</name>
    <dbReference type="NCBI Taxonomy" id="65357"/>
    <lineage>
        <taxon>Eukaryota</taxon>
        <taxon>Sar</taxon>
        <taxon>Stramenopiles</taxon>
        <taxon>Oomycota</taxon>
        <taxon>Peronosporomycetes</taxon>
        <taxon>Albuginales</taxon>
        <taxon>Albuginaceae</taxon>
        <taxon>Albugo</taxon>
    </lineage>
</organism>
<evidence type="ECO:0000259" key="9">
    <source>
        <dbReference type="PROSITE" id="PS50038"/>
    </source>
</evidence>
<sequence length="563" mass="62509">MRYLSFLVYIGSNSLLTIAFECPNTCGTPADLPFCSHISYGVCATKDDWDSQDQAAETGYNLYINRNESQLRRLPKYVNLNDQELSTLLDSMNLDNTSSICGQVLKNIHCAVTFPVCEIGRTSKRLCQSSCSEAALSTCPELEQVCHQFSPYEIETKEACFKINYKGPSMGMWVAGFLIAFIFSIFNSIGINLQKLSMTRNEASGLKRNSFQQPLWLLGFSLVCLGSILDFVAFGMAPQTLLAPLAALSLVWNMMIAPFFHNEKVTKQSVIATVIIFIGVILTVIFAGHSTPEYELQDLIDLYQQHAMYAYMFFVFVFLAALFGLTKYIEKTHNFENGIYHIVCYGGIAGTFGGQSVLLAKSTVELLKSAIWGADGAAVFTNVAPYLILCGLIICLVFQVFFLNGGLARFDALVVVPVYQSFWILMSVLGGIMYFAEYVSMTKTSLYMFTLGALITISGIIYLLKSRSNENSSEYVDLSVTPISAWNTEDSDEEEIQLKLANKWEEIDIGGPSSSKVVPVSNARNSNSNADISAAIYRTMPSSNHNRPTDRNVPKREDDDAFF</sequence>
<name>A0A024FYW3_9STRA</name>
<feature type="transmembrane region" description="Helical" evidence="7">
    <location>
        <begin position="379"/>
        <end position="403"/>
    </location>
</feature>
<feature type="transmembrane region" description="Helical" evidence="7">
    <location>
        <begin position="410"/>
        <end position="434"/>
    </location>
</feature>
<evidence type="ECO:0000313" key="11">
    <source>
        <dbReference type="Proteomes" id="UP000053237"/>
    </source>
</evidence>
<feature type="compositionally biased region" description="Basic and acidic residues" evidence="6">
    <location>
        <begin position="547"/>
        <end position="563"/>
    </location>
</feature>
<dbReference type="PANTHER" id="PTHR12570">
    <property type="match status" value="1"/>
</dbReference>
<evidence type="ECO:0000256" key="2">
    <source>
        <dbReference type="ARBA" id="ARBA00022692"/>
    </source>
</evidence>
<keyword evidence="3 7" id="KW-1133">Transmembrane helix</keyword>
<feature type="transmembrane region" description="Helical" evidence="7">
    <location>
        <begin position="446"/>
        <end position="464"/>
    </location>
</feature>
<gene>
    <name evidence="10" type="ORF">BN9_004840</name>
</gene>
<keyword evidence="2 7" id="KW-0812">Transmembrane</keyword>
<feature type="transmembrane region" description="Helical" evidence="7">
    <location>
        <begin position="241"/>
        <end position="260"/>
    </location>
</feature>
<feature type="domain" description="FZ" evidence="9">
    <location>
        <begin position="30"/>
        <end position="142"/>
    </location>
</feature>
<keyword evidence="4 7" id="KW-0472">Membrane</keyword>
<accession>A0A024FYW3</accession>
<evidence type="ECO:0000256" key="4">
    <source>
        <dbReference type="ARBA" id="ARBA00023136"/>
    </source>
</evidence>
<dbReference type="OrthoDB" id="165382at2759"/>
<dbReference type="GO" id="GO:0015095">
    <property type="term" value="F:magnesium ion transmembrane transporter activity"/>
    <property type="evidence" value="ECO:0007669"/>
    <property type="project" value="InterPro"/>
</dbReference>
<feature type="signal peptide" evidence="8">
    <location>
        <begin position="1"/>
        <end position="19"/>
    </location>
</feature>
<dbReference type="Pfam" id="PF05653">
    <property type="entry name" value="Mg_trans_NIPA"/>
    <property type="match status" value="1"/>
</dbReference>
<keyword evidence="5" id="KW-1015">Disulfide bond</keyword>
<dbReference type="GO" id="GO:0016020">
    <property type="term" value="C:membrane"/>
    <property type="evidence" value="ECO:0007669"/>
    <property type="project" value="UniProtKB-SubCell"/>
</dbReference>
<dbReference type="InterPro" id="IPR020067">
    <property type="entry name" value="Frizzled_dom"/>
</dbReference>
<keyword evidence="8" id="KW-0732">Signal</keyword>
<evidence type="ECO:0000256" key="6">
    <source>
        <dbReference type="SAM" id="MobiDB-lite"/>
    </source>
</evidence>
<evidence type="ECO:0000256" key="1">
    <source>
        <dbReference type="ARBA" id="ARBA00004141"/>
    </source>
</evidence>
<feature type="transmembrane region" description="Helical" evidence="7">
    <location>
        <begin position="338"/>
        <end position="359"/>
    </location>
</feature>
<dbReference type="SUPFAM" id="SSF103481">
    <property type="entry name" value="Multidrug resistance efflux transporter EmrE"/>
    <property type="match status" value="1"/>
</dbReference>
<dbReference type="FunCoup" id="A0A024FYW3">
    <property type="interactions" value="51"/>
</dbReference>
<dbReference type="InterPro" id="IPR008521">
    <property type="entry name" value="Mg_trans_NIPA"/>
</dbReference>
<evidence type="ECO:0000256" key="8">
    <source>
        <dbReference type="SAM" id="SignalP"/>
    </source>
</evidence>
<evidence type="ECO:0000313" key="10">
    <source>
        <dbReference type="EMBL" id="CCI39701.1"/>
    </source>
</evidence>
<dbReference type="InParanoid" id="A0A024FYW3"/>
<dbReference type="PANTHER" id="PTHR12570:SF9">
    <property type="entry name" value="MAGNESIUM TRANSPORTER NIPA8-RELATED"/>
    <property type="match status" value="1"/>
</dbReference>
<comment type="subcellular location">
    <subcellularLocation>
        <location evidence="1">Membrane</location>
        <topology evidence="1">Multi-pass membrane protein</topology>
    </subcellularLocation>
</comment>
<keyword evidence="11" id="KW-1185">Reference proteome</keyword>
<feature type="region of interest" description="Disordered" evidence="6">
    <location>
        <begin position="534"/>
        <end position="563"/>
    </location>
</feature>
<feature type="chain" id="PRO_5001529351" description="FZ domain-containing protein" evidence="8">
    <location>
        <begin position="20"/>
        <end position="563"/>
    </location>
</feature>
<feature type="transmembrane region" description="Helical" evidence="7">
    <location>
        <begin position="214"/>
        <end position="235"/>
    </location>
</feature>
<dbReference type="Proteomes" id="UP000053237">
    <property type="component" value="Unassembled WGS sequence"/>
</dbReference>
<feature type="transmembrane region" description="Helical" evidence="7">
    <location>
        <begin position="170"/>
        <end position="193"/>
    </location>
</feature>
<evidence type="ECO:0000256" key="7">
    <source>
        <dbReference type="SAM" id="Phobius"/>
    </source>
</evidence>
<evidence type="ECO:0000256" key="5">
    <source>
        <dbReference type="ARBA" id="ARBA00023157"/>
    </source>
</evidence>
<dbReference type="EMBL" id="CAIX01000003">
    <property type="protein sequence ID" value="CCI39701.1"/>
    <property type="molecule type" value="Genomic_DNA"/>
</dbReference>
<proteinExistence type="predicted"/>
<dbReference type="AlphaFoldDB" id="A0A024FYW3"/>
<comment type="caution">
    <text evidence="10">The sequence shown here is derived from an EMBL/GenBank/DDBJ whole genome shotgun (WGS) entry which is preliminary data.</text>
</comment>
<dbReference type="InterPro" id="IPR037185">
    <property type="entry name" value="EmrE-like"/>
</dbReference>
<dbReference type="PROSITE" id="PS50038">
    <property type="entry name" value="FZ"/>
    <property type="match status" value="1"/>
</dbReference>
<protein>
    <recommendedName>
        <fullName evidence="9">FZ domain-containing protein</fullName>
    </recommendedName>
</protein>
<evidence type="ECO:0000256" key="3">
    <source>
        <dbReference type="ARBA" id="ARBA00022989"/>
    </source>
</evidence>